<dbReference type="GO" id="GO:0000976">
    <property type="term" value="F:transcription cis-regulatory region binding"/>
    <property type="evidence" value="ECO:0007669"/>
    <property type="project" value="TreeGrafter"/>
</dbReference>
<feature type="domain" description="SpoVT-AbrB" evidence="7">
    <location>
        <begin position="76"/>
        <end position="119"/>
    </location>
</feature>
<dbReference type="InterPro" id="IPR007159">
    <property type="entry name" value="SpoVT-AbrB_dom"/>
</dbReference>
<dbReference type="PANTHER" id="PTHR34701">
    <property type="entry name" value="TRANSCRIPTIONAL REGULATOR MRAZ"/>
    <property type="match status" value="1"/>
</dbReference>
<dbReference type="NCBIfam" id="TIGR00242">
    <property type="entry name" value="division/cell wall cluster transcriptional repressor MraZ"/>
    <property type="match status" value="1"/>
</dbReference>
<dbReference type="InterPro" id="IPR003444">
    <property type="entry name" value="MraZ"/>
</dbReference>
<dbReference type="CDD" id="cd16321">
    <property type="entry name" value="MraZ_C"/>
    <property type="match status" value="1"/>
</dbReference>
<dbReference type="InterPro" id="IPR020603">
    <property type="entry name" value="MraZ_dom"/>
</dbReference>
<sequence>MFLGTHAPRLDDKGRLVLPAKFREGFSNDVVLTKGQDLSVVMWPASEFQIYAQRLREASRNDARVRSYLRVFFSSAFDDQIDKQGRITLPTALREYARLDRDVIVVGADTTVEIWDPKAWETYLAEAEPKFAATAEEVVPGIF</sequence>
<keyword evidence="2" id="KW-0963">Cytoplasm</keyword>
<dbReference type="InterPro" id="IPR035642">
    <property type="entry name" value="MraZ_N"/>
</dbReference>
<evidence type="ECO:0000256" key="5">
    <source>
        <dbReference type="ARBA" id="ARBA00023125"/>
    </source>
</evidence>
<dbReference type="AlphaFoldDB" id="A0A6J6ER41"/>
<dbReference type="InterPro" id="IPR038619">
    <property type="entry name" value="MraZ_sf"/>
</dbReference>
<dbReference type="HAMAP" id="MF_01008">
    <property type="entry name" value="MraZ"/>
    <property type="match status" value="1"/>
</dbReference>
<dbReference type="Gene3D" id="3.40.1550.20">
    <property type="entry name" value="Transcriptional regulator MraZ domain"/>
    <property type="match status" value="1"/>
</dbReference>
<dbReference type="PANTHER" id="PTHR34701:SF1">
    <property type="entry name" value="TRANSCRIPTIONAL REGULATOR MRAZ"/>
    <property type="match status" value="1"/>
</dbReference>
<accession>A0A6J6ER41</accession>
<reference evidence="8" key="1">
    <citation type="submission" date="2020-05" db="EMBL/GenBank/DDBJ databases">
        <authorList>
            <person name="Chiriac C."/>
            <person name="Salcher M."/>
            <person name="Ghai R."/>
            <person name="Kavagutti S V."/>
        </authorList>
    </citation>
    <scope>NUCLEOTIDE SEQUENCE</scope>
</reference>
<evidence type="ECO:0000256" key="4">
    <source>
        <dbReference type="ARBA" id="ARBA00023015"/>
    </source>
</evidence>
<protein>
    <recommendedName>
        <fullName evidence="1">Transcriptional regulator MraZ</fullName>
    </recommendedName>
</protein>
<keyword evidence="3" id="KW-0677">Repeat</keyword>
<evidence type="ECO:0000256" key="6">
    <source>
        <dbReference type="ARBA" id="ARBA00023163"/>
    </source>
</evidence>
<dbReference type="EMBL" id="CAEZTU010000031">
    <property type="protein sequence ID" value="CAB4578962.1"/>
    <property type="molecule type" value="Genomic_DNA"/>
</dbReference>
<dbReference type="Pfam" id="PF02381">
    <property type="entry name" value="MraZ"/>
    <property type="match status" value="2"/>
</dbReference>
<dbReference type="InterPro" id="IPR037914">
    <property type="entry name" value="SpoVT-AbrB_sf"/>
</dbReference>
<evidence type="ECO:0000256" key="2">
    <source>
        <dbReference type="ARBA" id="ARBA00022490"/>
    </source>
</evidence>
<proteinExistence type="inferred from homology"/>
<keyword evidence="4" id="KW-0805">Transcription regulation</keyword>
<evidence type="ECO:0000256" key="1">
    <source>
        <dbReference type="ARBA" id="ARBA00013860"/>
    </source>
</evidence>
<dbReference type="GO" id="GO:0003700">
    <property type="term" value="F:DNA-binding transcription factor activity"/>
    <property type="evidence" value="ECO:0007669"/>
    <property type="project" value="InterPro"/>
</dbReference>
<evidence type="ECO:0000313" key="8">
    <source>
        <dbReference type="EMBL" id="CAB4578962.1"/>
    </source>
</evidence>
<dbReference type="PROSITE" id="PS51740">
    <property type="entry name" value="SPOVT_ABRB"/>
    <property type="match status" value="2"/>
</dbReference>
<dbReference type="SUPFAM" id="SSF89447">
    <property type="entry name" value="AbrB/MazE/MraZ-like"/>
    <property type="match status" value="1"/>
</dbReference>
<dbReference type="CDD" id="cd16320">
    <property type="entry name" value="MraZ_N"/>
    <property type="match status" value="1"/>
</dbReference>
<dbReference type="InterPro" id="IPR035644">
    <property type="entry name" value="MraZ_C"/>
</dbReference>
<name>A0A6J6ER41_9ZZZZ</name>
<evidence type="ECO:0000259" key="7">
    <source>
        <dbReference type="PROSITE" id="PS51740"/>
    </source>
</evidence>
<organism evidence="8">
    <name type="scientific">freshwater metagenome</name>
    <dbReference type="NCBI Taxonomy" id="449393"/>
    <lineage>
        <taxon>unclassified sequences</taxon>
        <taxon>metagenomes</taxon>
        <taxon>ecological metagenomes</taxon>
    </lineage>
</organism>
<evidence type="ECO:0000256" key="3">
    <source>
        <dbReference type="ARBA" id="ARBA00022737"/>
    </source>
</evidence>
<keyword evidence="6" id="KW-0804">Transcription</keyword>
<feature type="domain" description="SpoVT-AbrB" evidence="7">
    <location>
        <begin position="5"/>
        <end position="47"/>
    </location>
</feature>
<dbReference type="GO" id="GO:2000143">
    <property type="term" value="P:negative regulation of DNA-templated transcription initiation"/>
    <property type="evidence" value="ECO:0007669"/>
    <property type="project" value="TreeGrafter"/>
</dbReference>
<gene>
    <name evidence="8" type="ORF">UFOPK1740_00769</name>
</gene>
<keyword evidence="5" id="KW-0238">DNA-binding</keyword>